<evidence type="ECO:0000313" key="2">
    <source>
        <dbReference type="EMBL" id="VAH81373.1"/>
    </source>
</evidence>
<protein>
    <submittedName>
        <fullName evidence="2">Uncharacterized protein</fullName>
    </submittedName>
</protein>
<dbReference type="EMBL" id="LT934116">
    <property type="protein sequence ID" value="VAH81373.1"/>
    <property type="molecule type" value="Genomic_DNA"/>
</dbReference>
<accession>A0A9R1QQB6</accession>
<dbReference type="SUPFAM" id="SSF51445">
    <property type="entry name" value="(Trans)glycosidases"/>
    <property type="match status" value="1"/>
</dbReference>
<gene>
    <name evidence="2" type="ORF">TRITD_3Bv1G196260</name>
</gene>
<dbReference type="InterPro" id="IPR017853">
    <property type="entry name" value="GH"/>
</dbReference>
<dbReference type="GO" id="GO:0004553">
    <property type="term" value="F:hydrolase activity, hydrolyzing O-glycosyl compounds"/>
    <property type="evidence" value="ECO:0007669"/>
    <property type="project" value="InterPro"/>
</dbReference>
<dbReference type="Gramene" id="TRITD3Bv1G196260.1">
    <property type="protein sequence ID" value="TRITD3Bv1G196260.1"/>
    <property type="gene ID" value="TRITD3Bv1G196260"/>
</dbReference>
<dbReference type="Proteomes" id="UP000324705">
    <property type="component" value="Chromosome 3B"/>
</dbReference>
<reference evidence="2 3" key="1">
    <citation type="submission" date="2017-09" db="EMBL/GenBank/DDBJ databases">
        <authorList>
            <consortium name="International Durum Wheat Genome Sequencing Consortium (IDWGSC)"/>
            <person name="Milanesi L."/>
        </authorList>
    </citation>
    <scope>NUCLEOTIDE SEQUENCE [LARGE SCALE GENOMIC DNA]</scope>
    <source>
        <strain evidence="3">cv. Svevo</strain>
    </source>
</reference>
<keyword evidence="3" id="KW-1185">Reference proteome</keyword>
<evidence type="ECO:0000256" key="1">
    <source>
        <dbReference type="ARBA" id="ARBA00022801"/>
    </source>
</evidence>
<evidence type="ECO:0000313" key="3">
    <source>
        <dbReference type="Proteomes" id="UP000324705"/>
    </source>
</evidence>
<proteinExistence type="predicted"/>
<dbReference type="AlphaFoldDB" id="A0A9R1QQB6"/>
<dbReference type="GO" id="GO:0005975">
    <property type="term" value="P:carbohydrate metabolic process"/>
    <property type="evidence" value="ECO:0007669"/>
    <property type="project" value="InterPro"/>
</dbReference>
<organism evidence="2 3">
    <name type="scientific">Triticum turgidum subsp. durum</name>
    <name type="common">Durum wheat</name>
    <name type="synonym">Triticum durum</name>
    <dbReference type="NCBI Taxonomy" id="4567"/>
    <lineage>
        <taxon>Eukaryota</taxon>
        <taxon>Viridiplantae</taxon>
        <taxon>Streptophyta</taxon>
        <taxon>Embryophyta</taxon>
        <taxon>Tracheophyta</taxon>
        <taxon>Spermatophyta</taxon>
        <taxon>Magnoliopsida</taxon>
        <taxon>Liliopsida</taxon>
        <taxon>Poales</taxon>
        <taxon>Poaceae</taxon>
        <taxon>BOP clade</taxon>
        <taxon>Pooideae</taxon>
        <taxon>Triticodae</taxon>
        <taxon>Triticeae</taxon>
        <taxon>Triticinae</taxon>
        <taxon>Triticum</taxon>
    </lineage>
</organism>
<keyword evidence="1" id="KW-0378">Hydrolase</keyword>
<name>A0A9R1QQB6_TRITD</name>
<sequence length="110" mass="12175">MPAYKNSMDKGVSTCHDLLHQLERAQDACQRRPCPWIPQEHAQITGLQTGRSLTGSPPLHDLTTHSVKASILVGLDMLMAPNNYQQFINIMIGHVNSNVIPMSKIDDAIT</sequence>
<dbReference type="InterPro" id="IPR036962">
    <property type="entry name" value="Glyco_hydro_3_N_sf"/>
</dbReference>
<dbReference type="Gene3D" id="3.20.20.300">
    <property type="entry name" value="Glycoside hydrolase, family 3, N-terminal domain"/>
    <property type="match status" value="1"/>
</dbReference>